<dbReference type="GO" id="GO:0019239">
    <property type="term" value="F:deaminase activity"/>
    <property type="evidence" value="ECO:0007669"/>
    <property type="project" value="TreeGrafter"/>
</dbReference>
<dbReference type="AlphaFoldDB" id="A0A0F6YIE5"/>
<organism evidence="2 3">
    <name type="scientific">Sandaracinus amylolyticus</name>
    <dbReference type="NCBI Taxonomy" id="927083"/>
    <lineage>
        <taxon>Bacteria</taxon>
        <taxon>Pseudomonadati</taxon>
        <taxon>Myxococcota</taxon>
        <taxon>Polyangia</taxon>
        <taxon>Polyangiales</taxon>
        <taxon>Sandaracinaceae</taxon>
        <taxon>Sandaracinus</taxon>
    </lineage>
</organism>
<sequence>MAKRDVLSSEHAPKAIGPYSQGIRCGQMVFFSGQIPLDANGEFVGQGDVRAQIEQVMKNVDALLKSAGLGFDDVVKATIFLVDLADFATVNEVYAKRFEGIAPPARSTVQVAALPRGARVEVEIIAIAG</sequence>
<dbReference type="EMBL" id="CP011125">
    <property type="protein sequence ID" value="AKF06013.1"/>
    <property type="molecule type" value="Genomic_DNA"/>
</dbReference>
<dbReference type="Gene3D" id="3.30.1330.40">
    <property type="entry name" value="RutC-like"/>
    <property type="match status" value="1"/>
</dbReference>
<dbReference type="PROSITE" id="PS01094">
    <property type="entry name" value="UPF0076"/>
    <property type="match status" value="1"/>
</dbReference>
<dbReference type="KEGG" id="samy:DB32_003162"/>
<dbReference type="CDD" id="cd00448">
    <property type="entry name" value="YjgF_YER057c_UK114_family"/>
    <property type="match status" value="1"/>
</dbReference>
<protein>
    <submittedName>
        <fullName evidence="2">Endoribonuclease L-PSP</fullName>
    </submittedName>
</protein>
<dbReference type="GO" id="GO:0005829">
    <property type="term" value="C:cytosol"/>
    <property type="evidence" value="ECO:0007669"/>
    <property type="project" value="TreeGrafter"/>
</dbReference>
<dbReference type="Proteomes" id="UP000034883">
    <property type="component" value="Chromosome"/>
</dbReference>
<dbReference type="STRING" id="927083.DB32_003162"/>
<dbReference type="InterPro" id="IPR035959">
    <property type="entry name" value="RutC-like_sf"/>
</dbReference>
<reference evidence="2 3" key="1">
    <citation type="submission" date="2015-03" db="EMBL/GenBank/DDBJ databases">
        <title>Genome assembly of Sandaracinus amylolyticus DSM 53668.</title>
        <authorList>
            <person name="Sharma G."/>
            <person name="Subramanian S."/>
        </authorList>
    </citation>
    <scope>NUCLEOTIDE SEQUENCE [LARGE SCALE GENOMIC DNA]</scope>
    <source>
        <strain evidence="2 3">DSM 53668</strain>
    </source>
</reference>
<dbReference type="PANTHER" id="PTHR11803:SF39">
    <property type="entry name" value="2-IMINOBUTANOATE_2-IMINOPROPANOATE DEAMINASE"/>
    <property type="match status" value="1"/>
</dbReference>
<dbReference type="InterPro" id="IPR006056">
    <property type="entry name" value="RidA"/>
</dbReference>
<evidence type="ECO:0000313" key="2">
    <source>
        <dbReference type="EMBL" id="AKF06013.1"/>
    </source>
</evidence>
<dbReference type="RefSeq" id="WP_053233227.1">
    <property type="nucleotide sequence ID" value="NZ_CP011125.1"/>
</dbReference>
<name>A0A0F6YIE5_9BACT</name>
<accession>A0A0F6YIE5</accession>
<dbReference type="Pfam" id="PF01042">
    <property type="entry name" value="Ribonuc_L-PSP"/>
    <property type="match status" value="1"/>
</dbReference>
<dbReference type="InterPro" id="IPR019897">
    <property type="entry name" value="RidA_CS"/>
</dbReference>
<proteinExistence type="inferred from homology"/>
<comment type="similarity">
    <text evidence="1">Belongs to the RutC family.</text>
</comment>
<dbReference type="PANTHER" id="PTHR11803">
    <property type="entry name" value="2-IMINOBUTANOATE/2-IMINOPROPANOATE DEAMINASE RIDA"/>
    <property type="match status" value="1"/>
</dbReference>
<dbReference type="OrthoDB" id="9808943at2"/>
<evidence type="ECO:0000256" key="1">
    <source>
        <dbReference type="ARBA" id="ARBA00010552"/>
    </source>
</evidence>
<keyword evidence="3" id="KW-1185">Reference proteome</keyword>
<evidence type="ECO:0000313" key="3">
    <source>
        <dbReference type="Proteomes" id="UP000034883"/>
    </source>
</evidence>
<dbReference type="NCBIfam" id="TIGR00004">
    <property type="entry name" value="Rid family detoxifying hydrolase"/>
    <property type="match status" value="1"/>
</dbReference>
<dbReference type="SUPFAM" id="SSF55298">
    <property type="entry name" value="YjgF-like"/>
    <property type="match status" value="1"/>
</dbReference>
<dbReference type="InterPro" id="IPR006175">
    <property type="entry name" value="YjgF/YER057c/UK114"/>
</dbReference>
<gene>
    <name evidence="2" type="ORF">DB32_003162</name>
</gene>
<dbReference type="FunFam" id="3.30.1330.40:FF:000001">
    <property type="entry name" value="L-PSP family endoribonuclease"/>
    <property type="match status" value="1"/>
</dbReference>